<organism evidence="2 3">
    <name type="scientific">Xenorhabdus japonica</name>
    <dbReference type="NCBI Taxonomy" id="53341"/>
    <lineage>
        <taxon>Bacteria</taxon>
        <taxon>Pseudomonadati</taxon>
        <taxon>Pseudomonadota</taxon>
        <taxon>Gammaproteobacteria</taxon>
        <taxon>Enterobacterales</taxon>
        <taxon>Morganellaceae</taxon>
        <taxon>Xenorhabdus</taxon>
    </lineage>
</organism>
<sequence>MVIESLLAFLDLPKESAVMAILVLREGSVSVKMLTGDNPVVTVKICRDMDLDSGNILIGSDI</sequence>
<dbReference type="SUPFAM" id="SSF56784">
    <property type="entry name" value="HAD-like"/>
    <property type="match status" value="1"/>
</dbReference>
<name>A0A1I5AGZ7_9GAMM</name>
<evidence type="ECO:0000313" key="3">
    <source>
        <dbReference type="Proteomes" id="UP000199011"/>
    </source>
</evidence>
<evidence type="ECO:0000313" key="2">
    <source>
        <dbReference type="EMBL" id="SFN61717.1"/>
    </source>
</evidence>
<proteinExistence type="predicted"/>
<dbReference type="RefSeq" id="WP_175485997.1">
    <property type="nucleotide sequence ID" value="NZ_CAWRAH010000033.1"/>
</dbReference>
<dbReference type="InterPro" id="IPR023214">
    <property type="entry name" value="HAD_sf"/>
</dbReference>
<accession>A0A1I5AGZ7</accession>
<dbReference type="GO" id="GO:0046872">
    <property type="term" value="F:metal ion binding"/>
    <property type="evidence" value="ECO:0007669"/>
    <property type="project" value="UniProtKB-KW"/>
</dbReference>
<dbReference type="Gene3D" id="3.40.50.1000">
    <property type="entry name" value="HAD superfamily/HAD-like"/>
    <property type="match status" value="1"/>
</dbReference>
<reference evidence="3" key="1">
    <citation type="submission" date="2016-10" db="EMBL/GenBank/DDBJ databases">
        <authorList>
            <person name="Varghese N."/>
            <person name="Submissions S."/>
        </authorList>
    </citation>
    <scope>NUCLEOTIDE SEQUENCE [LARGE SCALE GENOMIC DNA]</scope>
    <source>
        <strain evidence="3">DSM 16522</strain>
    </source>
</reference>
<dbReference type="EMBL" id="FOVO01000012">
    <property type="protein sequence ID" value="SFN61717.1"/>
    <property type="molecule type" value="Genomic_DNA"/>
</dbReference>
<evidence type="ECO:0000256" key="1">
    <source>
        <dbReference type="ARBA" id="ARBA00022723"/>
    </source>
</evidence>
<keyword evidence="3" id="KW-1185">Reference proteome</keyword>
<keyword evidence="1" id="KW-0479">Metal-binding</keyword>
<protein>
    <submittedName>
        <fullName evidence="2">Mg2+-importing ATPase</fullName>
    </submittedName>
</protein>
<dbReference type="STRING" id="53341.SAMN05421579_1129"/>
<dbReference type="AlphaFoldDB" id="A0A1I5AGZ7"/>
<gene>
    <name evidence="2" type="ORF">SAMN05421579_1129</name>
</gene>
<dbReference type="Proteomes" id="UP000199011">
    <property type="component" value="Unassembled WGS sequence"/>
</dbReference>
<dbReference type="InterPro" id="IPR036412">
    <property type="entry name" value="HAD-like_sf"/>
</dbReference>